<proteinExistence type="predicted"/>
<dbReference type="GO" id="GO:0003677">
    <property type="term" value="F:DNA binding"/>
    <property type="evidence" value="ECO:0007669"/>
    <property type="project" value="UniProtKB-UniRule"/>
</dbReference>
<dbReference type="InterPro" id="IPR001647">
    <property type="entry name" value="HTH_TetR"/>
</dbReference>
<keyword evidence="1 2" id="KW-0238">DNA-binding</keyword>
<sequence length="211" mass="25078">MEKLTKHKIFTMEDTKRNILLTVSMSKFAKNGYKKTTTDEIISEAKISKGLLFHYFGTKKDLYTFLFEYAVTTIMQDFYIQIDMEEKDILKRLRKMFLLKLQLTNKYPAIFDFVSSAYFEKDPVVSSKINKYSTEMFLESQKEILKDIDLSLFKENNDIQKVIGIIIYTLRGYSEAQASEGKLIEDYNKEHERYIREIDEYITVLRNAFYK</sequence>
<comment type="caution">
    <text evidence="4">The sequence shown here is derived from an EMBL/GenBank/DDBJ whole genome shotgun (WGS) entry which is preliminary data.</text>
</comment>
<name>A0A949WT94_9CLOT</name>
<dbReference type="PROSITE" id="PS01081">
    <property type="entry name" value="HTH_TETR_1"/>
    <property type="match status" value="1"/>
</dbReference>
<feature type="domain" description="HTH tetR-type" evidence="3">
    <location>
        <begin position="14"/>
        <end position="74"/>
    </location>
</feature>
<feature type="DNA-binding region" description="H-T-H motif" evidence="2">
    <location>
        <begin position="37"/>
        <end position="56"/>
    </location>
</feature>
<keyword evidence="5" id="KW-1185">Reference proteome</keyword>
<accession>A0A949WT94</accession>
<evidence type="ECO:0000259" key="3">
    <source>
        <dbReference type="PROSITE" id="PS50977"/>
    </source>
</evidence>
<gene>
    <name evidence="4" type="ORF">I6U48_23845</name>
</gene>
<reference evidence="4" key="1">
    <citation type="submission" date="2020-12" db="EMBL/GenBank/DDBJ databases">
        <title>Clostridium thailandense sp. nov., a novel acetogenic bacterium isolated from peat land soil in Thailand.</title>
        <authorList>
            <person name="Chaikitkaew S."/>
            <person name="Birkeland N.K."/>
        </authorList>
    </citation>
    <scope>NUCLEOTIDE SEQUENCE</scope>
    <source>
        <strain evidence="4">PL3</strain>
    </source>
</reference>
<dbReference type="AlphaFoldDB" id="A0A949WT94"/>
<dbReference type="PANTHER" id="PTHR30328">
    <property type="entry name" value="TRANSCRIPTIONAL REPRESSOR"/>
    <property type="match status" value="1"/>
</dbReference>
<dbReference type="Proteomes" id="UP000694308">
    <property type="component" value="Unassembled WGS sequence"/>
</dbReference>
<evidence type="ECO:0000313" key="5">
    <source>
        <dbReference type="Proteomes" id="UP000694308"/>
    </source>
</evidence>
<dbReference type="RefSeq" id="WP_218322977.1">
    <property type="nucleotide sequence ID" value="NZ_JAEEGC010000142.1"/>
</dbReference>
<dbReference type="GO" id="GO:0006355">
    <property type="term" value="P:regulation of DNA-templated transcription"/>
    <property type="evidence" value="ECO:0007669"/>
    <property type="project" value="UniProtKB-ARBA"/>
</dbReference>
<dbReference type="PANTHER" id="PTHR30328:SF54">
    <property type="entry name" value="HTH-TYPE TRANSCRIPTIONAL REPRESSOR SCO4008"/>
    <property type="match status" value="1"/>
</dbReference>
<dbReference type="InterPro" id="IPR023772">
    <property type="entry name" value="DNA-bd_HTH_TetR-type_CS"/>
</dbReference>
<dbReference type="EMBL" id="JAEEGC010000142">
    <property type="protein sequence ID" value="MBV7275931.1"/>
    <property type="molecule type" value="Genomic_DNA"/>
</dbReference>
<dbReference type="Pfam" id="PF00440">
    <property type="entry name" value="TetR_N"/>
    <property type="match status" value="1"/>
</dbReference>
<protein>
    <submittedName>
        <fullName evidence="4">TetR/AcrR family transcriptional regulator</fullName>
    </submittedName>
</protein>
<evidence type="ECO:0000256" key="2">
    <source>
        <dbReference type="PROSITE-ProRule" id="PRU00335"/>
    </source>
</evidence>
<dbReference type="PROSITE" id="PS50977">
    <property type="entry name" value="HTH_TETR_2"/>
    <property type="match status" value="1"/>
</dbReference>
<evidence type="ECO:0000256" key="1">
    <source>
        <dbReference type="ARBA" id="ARBA00023125"/>
    </source>
</evidence>
<organism evidence="4 5">
    <name type="scientific">Clostridium thailandense</name>
    <dbReference type="NCBI Taxonomy" id="2794346"/>
    <lineage>
        <taxon>Bacteria</taxon>
        <taxon>Bacillati</taxon>
        <taxon>Bacillota</taxon>
        <taxon>Clostridia</taxon>
        <taxon>Eubacteriales</taxon>
        <taxon>Clostridiaceae</taxon>
        <taxon>Clostridium</taxon>
    </lineage>
</organism>
<dbReference type="InterPro" id="IPR050109">
    <property type="entry name" value="HTH-type_TetR-like_transc_reg"/>
</dbReference>
<evidence type="ECO:0000313" key="4">
    <source>
        <dbReference type="EMBL" id="MBV7275931.1"/>
    </source>
</evidence>